<name>A0A0F9PVE1_9ZZZZ</name>
<reference evidence="1" key="1">
    <citation type="journal article" date="2015" name="Nature">
        <title>Complex archaea that bridge the gap between prokaryotes and eukaryotes.</title>
        <authorList>
            <person name="Spang A."/>
            <person name="Saw J.H."/>
            <person name="Jorgensen S.L."/>
            <person name="Zaremba-Niedzwiedzka K."/>
            <person name="Martijn J."/>
            <person name="Lind A.E."/>
            <person name="van Eijk R."/>
            <person name="Schleper C."/>
            <person name="Guy L."/>
            <person name="Ettema T.J."/>
        </authorList>
    </citation>
    <scope>NUCLEOTIDE SEQUENCE</scope>
</reference>
<accession>A0A0F9PVE1</accession>
<evidence type="ECO:0000313" key="1">
    <source>
        <dbReference type="EMBL" id="KKN34174.1"/>
    </source>
</evidence>
<dbReference type="AlphaFoldDB" id="A0A0F9PVE1"/>
<comment type="caution">
    <text evidence="1">The sequence shown here is derived from an EMBL/GenBank/DDBJ whole genome shotgun (WGS) entry which is preliminary data.</text>
</comment>
<gene>
    <name evidence="1" type="ORF">LCGC14_0796280</name>
</gene>
<dbReference type="EMBL" id="LAZR01002122">
    <property type="protein sequence ID" value="KKN34174.1"/>
    <property type="molecule type" value="Genomic_DNA"/>
</dbReference>
<organism evidence="1">
    <name type="scientific">marine sediment metagenome</name>
    <dbReference type="NCBI Taxonomy" id="412755"/>
    <lineage>
        <taxon>unclassified sequences</taxon>
        <taxon>metagenomes</taxon>
        <taxon>ecological metagenomes</taxon>
    </lineage>
</organism>
<protein>
    <submittedName>
        <fullName evidence="1">Uncharacterized protein</fullName>
    </submittedName>
</protein>
<sequence length="85" mass="9470">MLTITIGAESFTLTDGQVKAINVDFMDIAEYVKNTLTMKAWQQAHKIVLLDTDKNPKKLGQEELDQIVLDSKVLLASERPIPGID</sequence>
<proteinExistence type="predicted"/>